<feature type="domain" description="ABC transmembrane type-1" evidence="10">
    <location>
        <begin position="21"/>
        <end position="304"/>
    </location>
</feature>
<sequence>MLKVIKRVLRLSGDLSKRIYASFVFSFIDSIVAMFPVGAVFYTLTKIQNNKAFTGNDWLVLFGILIISLVVRMVFKYLVYSFQSTAGFEFVSRERITLGDKLRNVGMGFFHERNMGDITTTVTTDLNFLENYSMHLLDRVTTGMVNMVVTSIFILMFDWRLGVIFILGVLCSFLIYGRMQEKGEELTAKQRQVQAASVEATLEYVQGISVIKSFNMAEKNLSGIEKAYEKSMEASYALERDFAPMNVAYSMVFRVAACAIILVSQIFALGGELDFSSLAVILIASFSIFNSVEVMGQMTAMIRSMEASLDRVERIKGEKNIDDGGGDISLKSYDIVFDHVSFSYEQGTKILDDVSFTIPQGGMTAIVGPSGGGKTTITRLISRFWDIQGGSITIGGKDVREFTSDSLLKNMSMVFQNVYLFKDTIENNIKFGCPEASHEQVVEAAKKARCHDFISLLPEGYNTMIGEGGSTLSGGEKQRISIARAMLKNAPIVLLDEATASVDPENEVYLQQAISTLVKDKTLIVIAHRLSTIRDAEQILVIDNGKLVQHGKHDELVLQEGIYQKYWNIRQNAKAWKVAQ</sequence>
<dbReference type="Proteomes" id="UP000094271">
    <property type="component" value="Unassembled WGS sequence"/>
</dbReference>
<evidence type="ECO:0000313" key="11">
    <source>
        <dbReference type="EMBL" id="ODR54178.1"/>
    </source>
</evidence>
<evidence type="ECO:0000259" key="9">
    <source>
        <dbReference type="PROSITE" id="PS50893"/>
    </source>
</evidence>
<dbReference type="GO" id="GO:0005886">
    <property type="term" value="C:plasma membrane"/>
    <property type="evidence" value="ECO:0007669"/>
    <property type="project" value="UniProtKB-SubCell"/>
</dbReference>
<evidence type="ECO:0000256" key="2">
    <source>
        <dbReference type="ARBA" id="ARBA00022448"/>
    </source>
</evidence>
<evidence type="ECO:0000256" key="8">
    <source>
        <dbReference type="SAM" id="Phobius"/>
    </source>
</evidence>
<dbReference type="InterPro" id="IPR003439">
    <property type="entry name" value="ABC_transporter-like_ATP-bd"/>
</dbReference>
<reference evidence="11 12" key="1">
    <citation type="submission" date="2016-08" db="EMBL/GenBank/DDBJ databases">
        <authorList>
            <person name="Seilhamer J.J."/>
        </authorList>
    </citation>
    <scope>NUCLEOTIDE SEQUENCE [LARGE SCALE GENOMIC DNA]</scope>
    <source>
        <strain evidence="11 12">NML150140-1</strain>
    </source>
</reference>
<dbReference type="Gene3D" id="1.20.1560.10">
    <property type="entry name" value="ABC transporter type 1, transmembrane domain"/>
    <property type="match status" value="1"/>
</dbReference>
<dbReference type="PANTHER" id="PTHR24221:SF397">
    <property type="entry name" value="ABC TRANSPORTER, ATP-BINDING TRANSMEMBRANE PROTEIN"/>
    <property type="match status" value="1"/>
</dbReference>
<keyword evidence="6 8" id="KW-1133">Transmembrane helix</keyword>
<dbReference type="InterPro" id="IPR036640">
    <property type="entry name" value="ABC1_TM_sf"/>
</dbReference>
<dbReference type="GO" id="GO:0005524">
    <property type="term" value="F:ATP binding"/>
    <property type="evidence" value="ECO:0007669"/>
    <property type="project" value="UniProtKB-KW"/>
</dbReference>
<dbReference type="PROSITE" id="PS50929">
    <property type="entry name" value="ABC_TM1F"/>
    <property type="match status" value="1"/>
</dbReference>
<dbReference type="FunFam" id="3.40.50.300:FF:000287">
    <property type="entry name" value="Multidrug ABC transporter ATP-binding protein"/>
    <property type="match status" value="1"/>
</dbReference>
<dbReference type="SMART" id="SM00382">
    <property type="entry name" value="AAA"/>
    <property type="match status" value="1"/>
</dbReference>
<dbReference type="InterPro" id="IPR003593">
    <property type="entry name" value="AAA+_ATPase"/>
</dbReference>
<evidence type="ECO:0000256" key="1">
    <source>
        <dbReference type="ARBA" id="ARBA00004651"/>
    </source>
</evidence>
<evidence type="ECO:0000256" key="3">
    <source>
        <dbReference type="ARBA" id="ARBA00022692"/>
    </source>
</evidence>
<protein>
    <submittedName>
        <fullName evidence="11">Multidrug ABC transporter ATP-binding protein</fullName>
    </submittedName>
</protein>
<feature type="transmembrane region" description="Helical" evidence="8">
    <location>
        <begin position="56"/>
        <end position="75"/>
    </location>
</feature>
<dbReference type="Pfam" id="PF00664">
    <property type="entry name" value="ABC_membrane"/>
    <property type="match status" value="1"/>
</dbReference>
<keyword evidence="2" id="KW-0813">Transport</keyword>
<keyword evidence="5 11" id="KW-0067">ATP-binding</keyword>
<comment type="subcellular location">
    <subcellularLocation>
        <location evidence="1">Cell membrane</location>
        <topology evidence="1">Multi-pass membrane protein</topology>
    </subcellularLocation>
</comment>
<accession>A0A1E3UMA2</accession>
<dbReference type="GO" id="GO:0016887">
    <property type="term" value="F:ATP hydrolysis activity"/>
    <property type="evidence" value="ECO:0007669"/>
    <property type="project" value="InterPro"/>
</dbReference>
<evidence type="ECO:0000313" key="12">
    <source>
        <dbReference type="Proteomes" id="UP000094271"/>
    </source>
</evidence>
<evidence type="ECO:0000256" key="4">
    <source>
        <dbReference type="ARBA" id="ARBA00022741"/>
    </source>
</evidence>
<dbReference type="AlphaFoldDB" id="A0A1E3UMA2"/>
<dbReference type="GO" id="GO:0140359">
    <property type="term" value="F:ABC-type transporter activity"/>
    <property type="evidence" value="ECO:0007669"/>
    <property type="project" value="InterPro"/>
</dbReference>
<dbReference type="Gene3D" id="3.40.50.300">
    <property type="entry name" value="P-loop containing nucleotide triphosphate hydrolases"/>
    <property type="match status" value="1"/>
</dbReference>
<feature type="transmembrane region" description="Helical" evidence="8">
    <location>
        <begin position="247"/>
        <end position="269"/>
    </location>
</feature>
<evidence type="ECO:0000256" key="7">
    <source>
        <dbReference type="ARBA" id="ARBA00023136"/>
    </source>
</evidence>
<evidence type="ECO:0000256" key="5">
    <source>
        <dbReference type="ARBA" id="ARBA00022840"/>
    </source>
</evidence>
<dbReference type="OrthoDB" id="9762778at2"/>
<dbReference type="SUPFAM" id="SSF90123">
    <property type="entry name" value="ABC transporter transmembrane region"/>
    <property type="match status" value="1"/>
</dbReference>
<keyword evidence="4" id="KW-0547">Nucleotide-binding</keyword>
<comment type="caution">
    <text evidence="11">The sequence shown here is derived from an EMBL/GenBank/DDBJ whole genome shotgun (WGS) entry which is preliminary data.</text>
</comment>
<feature type="transmembrane region" description="Helical" evidence="8">
    <location>
        <begin position="275"/>
        <end position="295"/>
    </location>
</feature>
<dbReference type="SUPFAM" id="SSF52540">
    <property type="entry name" value="P-loop containing nucleoside triphosphate hydrolases"/>
    <property type="match status" value="1"/>
</dbReference>
<feature type="transmembrane region" description="Helical" evidence="8">
    <location>
        <begin position="20"/>
        <end position="44"/>
    </location>
</feature>
<dbReference type="RefSeq" id="WP_069431339.1">
    <property type="nucleotide sequence ID" value="NZ_MEHA01000003.1"/>
</dbReference>
<dbReference type="PANTHER" id="PTHR24221">
    <property type="entry name" value="ATP-BINDING CASSETTE SUB-FAMILY B"/>
    <property type="match status" value="1"/>
</dbReference>
<dbReference type="InterPro" id="IPR039421">
    <property type="entry name" value="Type_1_exporter"/>
</dbReference>
<dbReference type="InterPro" id="IPR011527">
    <property type="entry name" value="ABC1_TM_dom"/>
</dbReference>
<keyword evidence="7 8" id="KW-0472">Membrane</keyword>
<proteinExistence type="predicted"/>
<gene>
    <name evidence="11" type="ORF">BEI59_06400</name>
</gene>
<dbReference type="InterPro" id="IPR027417">
    <property type="entry name" value="P-loop_NTPase"/>
</dbReference>
<dbReference type="InterPro" id="IPR017871">
    <property type="entry name" value="ABC_transporter-like_CS"/>
</dbReference>
<dbReference type="EMBL" id="MEHA01000003">
    <property type="protein sequence ID" value="ODR54178.1"/>
    <property type="molecule type" value="Genomic_DNA"/>
</dbReference>
<feature type="domain" description="ABC transporter" evidence="9">
    <location>
        <begin position="330"/>
        <end position="569"/>
    </location>
</feature>
<organism evidence="11 12">
    <name type="scientific">Eisenbergiella tayi</name>
    <dbReference type="NCBI Taxonomy" id="1432052"/>
    <lineage>
        <taxon>Bacteria</taxon>
        <taxon>Bacillati</taxon>
        <taxon>Bacillota</taxon>
        <taxon>Clostridia</taxon>
        <taxon>Lachnospirales</taxon>
        <taxon>Lachnospiraceae</taxon>
        <taxon>Eisenbergiella</taxon>
    </lineage>
</organism>
<evidence type="ECO:0000259" key="10">
    <source>
        <dbReference type="PROSITE" id="PS50929"/>
    </source>
</evidence>
<dbReference type="Pfam" id="PF00005">
    <property type="entry name" value="ABC_tran"/>
    <property type="match status" value="1"/>
</dbReference>
<name>A0A1E3UMA2_9FIRM</name>
<evidence type="ECO:0000256" key="6">
    <source>
        <dbReference type="ARBA" id="ARBA00022989"/>
    </source>
</evidence>
<dbReference type="PROSITE" id="PS00211">
    <property type="entry name" value="ABC_TRANSPORTER_1"/>
    <property type="match status" value="1"/>
</dbReference>
<keyword evidence="3 8" id="KW-0812">Transmembrane</keyword>
<dbReference type="PROSITE" id="PS50893">
    <property type="entry name" value="ABC_TRANSPORTER_2"/>
    <property type="match status" value="1"/>
</dbReference>
<dbReference type="GO" id="GO:0034040">
    <property type="term" value="F:ATPase-coupled lipid transmembrane transporter activity"/>
    <property type="evidence" value="ECO:0007669"/>
    <property type="project" value="TreeGrafter"/>
</dbReference>